<gene>
    <name evidence="1" type="ORF">Hyperionvirus2_159</name>
</gene>
<proteinExistence type="predicted"/>
<protein>
    <submittedName>
        <fullName evidence="1">Uncharacterized protein</fullName>
    </submittedName>
</protein>
<sequence length="264" mass="30734">MMLSRRRTHRGAGGAYDPIETARRQKLIRENKIRKQLRSDEKKKALRVKNVDIVAGFNKIYMDYQIVHTDVRLGILLNAPCAVRETKWFMHATIKIHGVELKFVIPMLLYLRKKYEFSGKYHHKFTSDKIKYVPLYLLDVRSSVGKETWNHCVDLFESQIEPALGNRLGEDLCFWHIYPADFINIVFKNATYHPVTTLRAALGKYIGPAIANVELHKDNPIFKERLSTLLKDETVKVKPIILGELLRIWPRFPSVLGPIVMDFF</sequence>
<organism evidence="1">
    <name type="scientific">Hyperionvirus sp</name>
    <dbReference type="NCBI Taxonomy" id="2487770"/>
    <lineage>
        <taxon>Viruses</taxon>
        <taxon>Varidnaviria</taxon>
        <taxon>Bamfordvirae</taxon>
        <taxon>Nucleocytoviricota</taxon>
        <taxon>Megaviricetes</taxon>
        <taxon>Imitervirales</taxon>
        <taxon>Mimiviridae</taxon>
        <taxon>Klosneuvirinae</taxon>
    </lineage>
</organism>
<name>A0A3G5A9D3_9VIRU</name>
<accession>A0A3G5A9D3</accession>
<reference evidence="1" key="1">
    <citation type="submission" date="2018-10" db="EMBL/GenBank/DDBJ databases">
        <title>Hidden diversity of soil giant viruses.</title>
        <authorList>
            <person name="Schulz F."/>
            <person name="Alteio L."/>
            <person name="Goudeau D."/>
            <person name="Ryan E.M."/>
            <person name="Malmstrom R.R."/>
            <person name="Blanchard J."/>
            <person name="Woyke T."/>
        </authorList>
    </citation>
    <scope>NUCLEOTIDE SEQUENCE</scope>
    <source>
        <strain evidence="1">HYV1</strain>
    </source>
</reference>
<dbReference type="EMBL" id="MK072384">
    <property type="protein sequence ID" value="AYV82791.1"/>
    <property type="molecule type" value="Genomic_DNA"/>
</dbReference>
<evidence type="ECO:0000313" key="1">
    <source>
        <dbReference type="EMBL" id="AYV82791.1"/>
    </source>
</evidence>